<evidence type="ECO:0000256" key="5">
    <source>
        <dbReference type="PIRSR" id="PIRSR018169-1"/>
    </source>
</evidence>
<dbReference type="GO" id="GO:0003847">
    <property type="term" value="F:1-alkyl-2-acetylglycerophosphocholine esterase activity"/>
    <property type="evidence" value="ECO:0007669"/>
    <property type="project" value="UniProtKB-UniRule"/>
</dbReference>
<dbReference type="Proteomes" id="UP000250140">
    <property type="component" value="Unassembled WGS sequence"/>
</dbReference>
<gene>
    <name evidence="7" type="ORF">AOQ84DRAFT_373565</name>
</gene>
<evidence type="ECO:0000256" key="1">
    <source>
        <dbReference type="ARBA" id="ARBA00022801"/>
    </source>
</evidence>
<keyword evidence="1 4" id="KW-0378">Hydrolase</keyword>
<reference evidence="7 8" key="1">
    <citation type="journal article" date="2016" name="Nat. Commun.">
        <title>Ectomycorrhizal ecology is imprinted in the genome of the dominant symbiotic fungus Cenococcum geophilum.</title>
        <authorList>
            <consortium name="DOE Joint Genome Institute"/>
            <person name="Peter M."/>
            <person name="Kohler A."/>
            <person name="Ohm R.A."/>
            <person name="Kuo A."/>
            <person name="Krutzmann J."/>
            <person name="Morin E."/>
            <person name="Arend M."/>
            <person name="Barry K.W."/>
            <person name="Binder M."/>
            <person name="Choi C."/>
            <person name="Clum A."/>
            <person name="Copeland A."/>
            <person name="Grisel N."/>
            <person name="Haridas S."/>
            <person name="Kipfer T."/>
            <person name="LaButti K."/>
            <person name="Lindquist E."/>
            <person name="Lipzen A."/>
            <person name="Maire R."/>
            <person name="Meier B."/>
            <person name="Mihaltcheva S."/>
            <person name="Molinier V."/>
            <person name="Murat C."/>
            <person name="Poggeler S."/>
            <person name="Quandt C.A."/>
            <person name="Sperisen C."/>
            <person name="Tritt A."/>
            <person name="Tisserant E."/>
            <person name="Crous P.W."/>
            <person name="Henrissat B."/>
            <person name="Nehls U."/>
            <person name="Egli S."/>
            <person name="Spatafora J.W."/>
            <person name="Grigoriev I.V."/>
            <person name="Martin F.M."/>
        </authorList>
    </citation>
    <scope>NUCLEOTIDE SEQUENCE [LARGE SCALE GENOMIC DNA]</scope>
    <source>
        <strain evidence="7 8">CBS 207.34</strain>
    </source>
</reference>
<dbReference type="InterPro" id="IPR016715">
    <property type="entry name" value="PAF_acetylhydro_eukaryote"/>
</dbReference>
<dbReference type="EC" id="3.1.1.47" evidence="4"/>
<dbReference type="GO" id="GO:0016042">
    <property type="term" value="P:lipid catabolic process"/>
    <property type="evidence" value="ECO:0007669"/>
    <property type="project" value="UniProtKB-KW"/>
</dbReference>
<evidence type="ECO:0000256" key="3">
    <source>
        <dbReference type="ARBA" id="ARBA00023098"/>
    </source>
</evidence>
<comment type="catalytic activity">
    <reaction evidence="4">
        <text>a 1-O-alkyl-2-acetyl-sn-glycero-3-phosphocholine + H2O = a 1-O-alkyl-sn-glycero-3-phosphocholine + acetate + H(+)</text>
        <dbReference type="Rhea" id="RHEA:17777"/>
        <dbReference type="ChEBI" id="CHEBI:15377"/>
        <dbReference type="ChEBI" id="CHEBI:15378"/>
        <dbReference type="ChEBI" id="CHEBI:30089"/>
        <dbReference type="ChEBI" id="CHEBI:30909"/>
        <dbReference type="ChEBI" id="CHEBI:36707"/>
        <dbReference type="EC" id="3.1.1.47"/>
    </reaction>
</comment>
<comment type="similarity">
    <text evidence="4">Belongs to the serine esterase family.</text>
</comment>
<keyword evidence="8" id="KW-1185">Reference proteome</keyword>
<keyword evidence="2 4" id="KW-0442">Lipid degradation</keyword>
<dbReference type="PIRSF" id="PIRSF018169">
    <property type="entry name" value="PAF_acetylhydrolase"/>
    <property type="match status" value="1"/>
</dbReference>
<dbReference type="PANTHER" id="PTHR10272:SF0">
    <property type="entry name" value="PLATELET-ACTIVATING FACTOR ACETYLHYDROLASE"/>
    <property type="match status" value="1"/>
</dbReference>
<dbReference type="PANTHER" id="PTHR10272">
    <property type="entry name" value="PLATELET-ACTIVATING FACTOR ACETYLHYDROLASE"/>
    <property type="match status" value="1"/>
</dbReference>
<feature type="active site" description="Nucleophile" evidence="5">
    <location>
        <position position="371"/>
    </location>
</feature>
<dbReference type="Gene3D" id="3.40.50.1820">
    <property type="entry name" value="alpha/beta hydrolase"/>
    <property type="match status" value="1"/>
</dbReference>
<feature type="active site" description="Charge relay system" evidence="5">
    <location>
        <position position="460"/>
    </location>
</feature>
<evidence type="ECO:0000256" key="4">
    <source>
        <dbReference type="PIRNR" id="PIRNR018169"/>
    </source>
</evidence>
<dbReference type="EMBL" id="KV748963">
    <property type="protein sequence ID" value="OCL11906.1"/>
    <property type="molecule type" value="Genomic_DNA"/>
</dbReference>
<dbReference type="AlphaFoldDB" id="A0A8E2F876"/>
<accession>A0A8E2F876</accession>
<evidence type="ECO:0000256" key="6">
    <source>
        <dbReference type="SAM" id="MobiDB-lite"/>
    </source>
</evidence>
<protein>
    <recommendedName>
        <fullName evidence="4">Putative phospholipase</fullName>
        <ecNumber evidence="4">3.1.1.47</ecNumber>
    </recommendedName>
</protein>
<evidence type="ECO:0000313" key="8">
    <source>
        <dbReference type="Proteomes" id="UP000250140"/>
    </source>
</evidence>
<dbReference type="Pfam" id="PF03403">
    <property type="entry name" value="PAF-AH_p_II"/>
    <property type="match status" value="1"/>
</dbReference>
<dbReference type="InterPro" id="IPR029058">
    <property type="entry name" value="AB_hydrolase_fold"/>
</dbReference>
<organism evidence="7 8">
    <name type="scientific">Glonium stellatum</name>
    <dbReference type="NCBI Taxonomy" id="574774"/>
    <lineage>
        <taxon>Eukaryota</taxon>
        <taxon>Fungi</taxon>
        <taxon>Dikarya</taxon>
        <taxon>Ascomycota</taxon>
        <taxon>Pezizomycotina</taxon>
        <taxon>Dothideomycetes</taxon>
        <taxon>Pleosporomycetidae</taxon>
        <taxon>Gloniales</taxon>
        <taxon>Gloniaceae</taxon>
        <taxon>Glonium</taxon>
    </lineage>
</organism>
<feature type="region of interest" description="Disordered" evidence="6">
    <location>
        <begin position="594"/>
        <end position="623"/>
    </location>
</feature>
<feature type="region of interest" description="Disordered" evidence="6">
    <location>
        <begin position="162"/>
        <end position="193"/>
    </location>
</feature>
<evidence type="ECO:0000313" key="7">
    <source>
        <dbReference type="EMBL" id="OCL11906.1"/>
    </source>
</evidence>
<feature type="region of interest" description="Disordered" evidence="6">
    <location>
        <begin position="1"/>
        <end position="40"/>
    </location>
</feature>
<dbReference type="OrthoDB" id="2363873at2759"/>
<dbReference type="SUPFAM" id="SSF53474">
    <property type="entry name" value="alpha/beta-Hydrolases"/>
    <property type="match status" value="1"/>
</dbReference>
<name>A0A8E2F876_9PEZI</name>
<proteinExistence type="inferred from homology"/>
<sequence length="623" mass="70050">MSLPARITGTKSNEDGRRNSVIGARKIPNAKKPKSRPPIGLRNKVGFLHHALPNYSGPYSVGAMDIEVPAENPRVFSHISRRGYHLLKLETVLMTIYYPAAFGSGAGRDPSGSKKWSRETWLPRPRFKTAKAYGKFAGIGNMAVPLFAATTMLTKIPAFRNPPPASHWPPPNNYRHGGAEVKNQEGQPPPGESEEPVFPLMIFSHGLGGTRTAYSSLCGEFASYGFVVCALEHRDGSGPRTYVNHAKEGLGTMEERESKGHIDHDEKQRKRKYDEIDYIFPKRNPKDTSPLNEKGVDRELRDAQTQLRLAEIEEAYNVLYQIRQGNGGAVMKHNLRRKGHIGASSRGLDGVNWSAWKDRFHYKRVTIAGHSFGAATTVEVLRNADRFKYVEQGIIYDIWGAVIKPPTDEPRHRISAPLLGINSEAFMYWPSNFNAVMSLMEEALSQGAPTWLCTVRGTVHVSQSDFSILYPRICSLFLKMTANPNRALDLNISASLEFLKDVMRGNGGGKAMIERSMTNEALLNTEILEDLPTEHRPDDKWIAARLKIPHEFRSRVIPQVVRKIKRKGNRGQYNPGDEIWMHVRTEAEHVKAWREKRGSGIGDRDRKKEYENASVSEEKGESY</sequence>
<evidence type="ECO:0000256" key="2">
    <source>
        <dbReference type="ARBA" id="ARBA00022963"/>
    </source>
</evidence>
<feature type="active site" description="Charge relay system" evidence="5">
    <location>
        <position position="397"/>
    </location>
</feature>
<feature type="compositionally biased region" description="Pro residues" evidence="6">
    <location>
        <begin position="162"/>
        <end position="172"/>
    </location>
</feature>
<keyword evidence="3 4" id="KW-0443">Lipid metabolism</keyword>